<evidence type="ECO:0000313" key="3">
    <source>
        <dbReference type="Proteomes" id="UP000284375"/>
    </source>
</evidence>
<proteinExistence type="predicted"/>
<evidence type="ECO:0000256" key="1">
    <source>
        <dbReference type="SAM" id="Coils"/>
    </source>
</evidence>
<comment type="caution">
    <text evidence="2">The sequence shown here is derived from an EMBL/GenBank/DDBJ whole genome shotgun (WGS) entry which is preliminary data.</text>
</comment>
<dbReference type="AlphaFoldDB" id="A0A423VAP9"/>
<evidence type="ECO:0000313" key="2">
    <source>
        <dbReference type="EMBL" id="ROV87956.1"/>
    </source>
</evidence>
<dbReference type="OrthoDB" id="10589228at2759"/>
<reference evidence="2 3" key="1">
    <citation type="submission" date="2015-09" db="EMBL/GenBank/DDBJ databases">
        <title>Host preference determinants of Valsa canker pathogens revealed by comparative genomics.</title>
        <authorList>
            <person name="Yin Z."/>
            <person name="Huang L."/>
        </authorList>
    </citation>
    <scope>NUCLEOTIDE SEQUENCE [LARGE SCALE GENOMIC DNA]</scope>
    <source>
        <strain evidence="2 3">YSFL</strain>
    </source>
</reference>
<dbReference type="Proteomes" id="UP000284375">
    <property type="component" value="Unassembled WGS sequence"/>
</dbReference>
<dbReference type="EMBL" id="LJZO01000073">
    <property type="protein sequence ID" value="ROV87956.1"/>
    <property type="molecule type" value="Genomic_DNA"/>
</dbReference>
<gene>
    <name evidence="2" type="ORF">VSDG_09462</name>
</gene>
<sequence>MPIDNKNLEVIGCSPLHTDTDVIAEAARYHTFMKAKGLPGWRERCEMSEKKLARWEELLSDLREDQKTLGGNLEDEIEEVERMVARLLEAYNMNLDKLIAMENAFMKLSQILGYLEARSAGLDLSVRVDITNIDVPPGIRPTDFAQWEARREYQLVAANIQRVCIAELRHLLATVSLDVLDS</sequence>
<keyword evidence="1" id="KW-0175">Coiled coil</keyword>
<name>A0A423VAP9_CYTCH</name>
<accession>A0A423VAP9</accession>
<protein>
    <submittedName>
        <fullName evidence="2">Uncharacterized protein</fullName>
    </submittedName>
</protein>
<keyword evidence="3" id="KW-1185">Reference proteome</keyword>
<organism evidence="2 3">
    <name type="scientific">Cytospora chrysosperma</name>
    <name type="common">Cytospora canker fungus</name>
    <name type="synonym">Sphaeria chrysosperma</name>
    <dbReference type="NCBI Taxonomy" id="252740"/>
    <lineage>
        <taxon>Eukaryota</taxon>
        <taxon>Fungi</taxon>
        <taxon>Dikarya</taxon>
        <taxon>Ascomycota</taxon>
        <taxon>Pezizomycotina</taxon>
        <taxon>Sordariomycetes</taxon>
        <taxon>Sordariomycetidae</taxon>
        <taxon>Diaporthales</taxon>
        <taxon>Cytosporaceae</taxon>
        <taxon>Cytospora</taxon>
    </lineage>
</organism>
<feature type="coiled-coil region" evidence="1">
    <location>
        <begin position="45"/>
        <end position="90"/>
    </location>
</feature>